<dbReference type="InterPro" id="IPR015797">
    <property type="entry name" value="NUDIX_hydrolase-like_dom_sf"/>
</dbReference>
<dbReference type="EMBL" id="BORU01000001">
    <property type="protein sequence ID" value="GIO51999.1"/>
    <property type="molecule type" value="Genomic_DNA"/>
</dbReference>
<name>A0ABQ4L5W2_9BACL</name>
<comment type="cofactor">
    <cofactor evidence="1">
        <name>Mg(2+)</name>
        <dbReference type="ChEBI" id="CHEBI:18420"/>
    </cofactor>
</comment>
<comment type="caution">
    <text evidence="5">The sequence shown here is derived from an EMBL/GenBank/DDBJ whole genome shotgun (WGS) entry which is preliminary data.</text>
</comment>
<accession>A0ABQ4L5W2</accession>
<feature type="domain" description="Nudix hydrolase" evidence="4">
    <location>
        <begin position="3"/>
        <end position="136"/>
    </location>
</feature>
<dbReference type="InterPro" id="IPR020476">
    <property type="entry name" value="Nudix_hydrolase"/>
</dbReference>
<gene>
    <name evidence="5" type="ORF">J21TS7_03170</name>
</gene>
<dbReference type="PROSITE" id="PS00893">
    <property type="entry name" value="NUDIX_BOX"/>
    <property type="match status" value="1"/>
</dbReference>
<dbReference type="PANTHER" id="PTHR43046:SF14">
    <property type="entry name" value="MUTT_NUDIX FAMILY PROTEIN"/>
    <property type="match status" value="1"/>
</dbReference>
<evidence type="ECO:0000259" key="4">
    <source>
        <dbReference type="PROSITE" id="PS51462"/>
    </source>
</evidence>
<protein>
    <recommendedName>
        <fullName evidence="4">Nudix hydrolase domain-containing protein</fullName>
    </recommendedName>
</protein>
<dbReference type="SUPFAM" id="SSF55811">
    <property type="entry name" value="Nudix"/>
    <property type="match status" value="1"/>
</dbReference>
<comment type="similarity">
    <text evidence="3">Belongs to the Nudix hydrolase family.</text>
</comment>
<organism evidence="5 6">
    <name type="scientific">Paenibacillus cineris</name>
    <dbReference type="NCBI Taxonomy" id="237530"/>
    <lineage>
        <taxon>Bacteria</taxon>
        <taxon>Bacillati</taxon>
        <taxon>Bacillota</taxon>
        <taxon>Bacilli</taxon>
        <taxon>Bacillales</taxon>
        <taxon>Paenibacillaceae</taxon>
        <taxon>Paenibacillus</taxon>
    </lineage>
</organism>
<reference evidence="5 6" key="1">
    <citation type="submission" date="2021-03" db="EMBL/GenBank/DDBJ databases">
        <title>Antimicrobial resistance genes in bacteria isolated from Japanese honey, and their potential for conferring macrolide and lincosamide resistance in the American foulbrood pathogen Paenibacillus larvae.</title>
        <authorList>
            <person name="Okamoto M."/>
            <person name="Kumagai M."/>
            <person name="Kanamori H."/>
            <person name="Takamatsu D."/>
        </authorList>
    </citation>
    <scope>NUCLEOTIDE SEQUENCE [LARGE SCALE GENOMIC DNA]</scope>
    <source>
        <strain evidence="5 6">J21TS7</strain>
    </source>
</reference>
<keyword evidence="2 3" id="KW-0378">Hydrolase</keyword>
<keyword evidence="6" id="KW-1185">Reference proteome</keyword>
<dbReference type="Gene3D" id="3.90.79.10">
    <property type="entry name" value="Nucleoside Triphosphate Pyrophosphohydrolase"/>
    <property type="match status" value="1"/>
</dbReference>
<dbReference type="PANTHER" id="PTHR43046">
    <property type="entry name" value="GDP-MANNOSE MANNOSYL HYDROLASE"/>
    <property type="match status" value="1"/>
</dbReference>
<dbReference type="PRINTS" id="PR00502">
    <property type="entry name" value="NUDIXFAMILY"/>
</dbReference>
<dbReference type="InterPro" id="IPR020084">
    <property type="entry name" value="NUDIX_hydrolase_CS"/>
</dbReference>
<dbReference type="Pfam" id="PF00293">
    <property type="entry name" value="NUDIX"/>
    <property type="match status" value="1"/>
</dbReference>
<evidence type="ECO:0000313" key="6">
    <source>
        <dbReference type="Proteomes" id="UP000676601"/>
    </source>
</evidence>
<evidence type="ECO:0000256" key="3">
    <source>
        <dbReference type="RuleBase" id="RU003476"/>
    </source>
</evidence>
<dbReference type="Proteomes" id="UP000676601">
    <property type="component" value="Unassembled WGS sequence"/>
</dbReference>
<proteinExistence type="inferred from homology"/>
<evidence type="ECO:0000256" key="1">
    <source>
        <dbReference type="ARBA" id="ARBA00001946"/>
    </source>
</evidence>
<evidence type="ECO:0000313" key="5">
    <source>
        <dbReference type="EMBL" id="GIO51999.1"/>
    </source>
</evidence>
<dbReference type="PROSITE" id="PS51462">
    <property type="entry name" value="NUDIX"/>
    <property type="match status" value="1"/>
</dbReference>
<dbReference type="InterPro" id="IPR000086">
    <property type="entry name" value="NUDIX_hydrolase_dom"/>
</dbReference>
<dbReference type="RefSeq" id="WP_212982584.1">
    <property type="nucleotide sequence ID" value="NZ_BORU01000001.1"/>
</dbReference>
<evidence type="ECO:0000256" key="2">
    <source>
        <dbReference type="ARBA" id="ARBA00022801"/>
    </source>
</evidence>
<sequence>MNHFSISAGGILFNNQSVLLVKVDYGANRGMWMIPGGFAEQGESIEEAAEREFKEETGLVTKSGRVVCLRSGTQERNGEIQASLYIVFEMELVSGSMIKDEAEIADMKYWHIEDVKSSNEIIELSKSIITTAWETKNGLYAGNTIRTNNNYRTYHYYLPNPL</sequence>